<dbReference type="CDD" id="cd19097">
    <property type="entry name" value="AKR_unchar"/>
    <property type="match status" value="1"/>
</dbReference>
<feature type="domain" description="NADP-dependent oxidoreductase" evidence="1">
    <location>
        <begin position="8"/>
        <end position="281"/>
    </location>
</feature>
<proteinExistence type="predicted"/>
<dbReference type="InterPro" id="IPR023210">
    <property type="entry name" value="NADP_OxRdtase_dom"/>
</dbReference>
<dbReference type="Pfam" id="PF00248">
    <property type="entry name" value="Aldo_ket_red"/>
    <property type="match status" value="1"/>
</dbReference>
<sequence>MNLHSDKKIILGTVQFGLNYGINNKFGKPNFDVVKHILDTAFKKGIKFLDTAEVYGDSHNVISRYHEVSNNRFKIITKYSASQLNYSINFLDRIKELVKLFDVDYLYAYLFHSYEEFKKVVDYNLNGFDTIINNPLVTKVGVSVYSNEQLEDVLNYDFVKIVQVPYNLLDNDFQRGQVLSKLHAKGVEIHTRSVFLQGLFFKDVKSLTGNLIEFKEKLELINSISDENELKKVELALNYPLSKKYISKVLIGVDSLEQLKENIKSINSSIDLKVWKKIDNIKIKDNQLLNPSKWDK</sequence>
<dbReference type="STRING" id="762486.SAMN05444411_101763"/>
<organism evidence="2 3">
    <name type="scientific">Lutibacter oricola</name>
    <dbReference type="NCBI Taxonomy" id="762486"/>
    <lineage>
        <taxon>Bacteria</taxon>
        <taxon>Pseudomonadati</taxon>
        <taxon>Bacteroidota</taxon>
        <taxon>Flavobacteriia</taxon>
        <taxon>Flavobacteriales</taxon>
        <taxon>Flavobacteriaceae</taxon>
        <taxon>Lutibacter</taxon>
    </lineage>
</organism>
<dbReference type="Proteomes" id="UP000199595">
    <property type="component" value="Unassembled WGS sequence"/>
</dbReference>
<dbReference type="AlphaFoldDB" id="A0A1H2TND3"/>
<evidence type="ECO:0000259" key="1">
    <source>
        <dbReference type="Pfam" id="PF00248"/>
    </source>
</evidence>
<keyword evidence="3" id="KW-1185">Reference proteome</keyword>
<dbReference type="InterPro" id="IPR036812">
    <property type="entry name" value="NAD(P)_OxRdtase_dom_sf"/>
</dbReference>
<protein>
    <submittedName>
        <fullName evidence="2">Predicted oxidoreductase</fullName>
    </submittedName>
</protein>
<evidence type="ECO:0000313" key="3">
    <source>
        <dbReference type="Proteomes" id="UP000199595"/>
    </source>
</evidence>
<dbReference type="EMBL" id="FNNJ01000001">
    <property type="protein sequence ID" value="SDW45473.1"/>
    <property type="molecule type" value="Genomic_DNA"/>
</dbReference>
<evidence type="ECO:0000313" key="2">
    <source>
        <dbReference type="EMBL" id="SDW45473.1"/>
    </source>
</evidence>
<dbReference type="PANTHER" id="PTHR43312:SF1">
    <property type="entry name" value="NADP-DEPENDENT OXIDOREDUCTASE DOMAIN-CONTAINING PROTEIN"/>
    <property type="match status" value="1"/>
</dbReference>
<gene>
    <name evidence="2" type="ORF">SAMN05444411_101763</name>
</gene>
<name>A0A1H2TND3_9FLAO</name>
<dbReference type="OrthoDB" id="9773828at2"/>
<reference evidence="2 3" key="1">
    <citation type="submission" date="2016-10" db="EMBL/GenBank/DDBJ databases">
        <authorList>
            <person name="de Groot N.N."/>
        </authorList>
    </citation>
    <scope>NUCLEOTIDE SEQUENCE [LARGE SCALE GENOMIC DNA]</scope>
    <source>
        <strain evidence="2 3">DSM 24956</strain>
    </source>
</reference>
<dbReference type="Gene3D" id="3.20.20.100">
    <property type="entry name" value="NADP-dependent oxidoreductase domain"/>
    <property type="match status" value="1"/>
</dbReference>
<dbReference type="PANTHER" id="PTHR43312">
    <property type="entry name" value="D-THREO-ALDOSE 1-DEHYDROGENASE"/>
    <property type="match status" value="1"/>
</dbReference>
<dbReference type="SUPFAM" id="SSF51430">
    <property type="entry name" value="NAD(P)-linked oxidoreductase"/>
    <property type="match status" value="1"/>
</dbReference>
<dbReference type="InterPro" id="IPR053135">
    <property type="entry name" value="AKR2_Oxidoreductase"/>
</dbReference>
<accession>A0A1H2TND3</accession>